<dbReference type="PANTHER" id="PTHR34133:SF8">
    <property type="entry name" value="OS07G0633000 PROTEIN"/>
    <property type="match status" value="1"/>
</dbReference>
<reference evidence="1" key="1">
    <citation type="journal article" date="2017" name="Nature">
        <title>The genome of Chenopodium quinoa.</title>
        <authorList>
            <person name="Jarvis D.E."/>
            <person name="Ho Y.S."/>
            <person name="Lightfoot D.J."/>
            <person name="Schmoeckel S.M."/>
            <person name="Li B."/>
            <person name="Borm T.J.A."/>
            <person name="Ohyanagi H."/>
            <person name="Mineta K."/>
            <person name="Michell C.T."/>
            <person name="Saber N."/>
            <person name="Kharbatia N.M."/>
            <person name="Rupper R.R."/>
            <person name="Sharp A.R."/>
            <person name="Dally N."/>
            <person name="Boughton B.A."/>
            <person name="Woo Y.H."/>
            <person name="Gao G."/>
            <person name="Schijlen E.G.W.M."/>
            <person name="Guo X."/>
            <person name="Momin A.A."/>
            <person name="Negrao S."/>
            <person name="Al-Babili S."/>
            <person name="Gehring C."/>
            <person name="Roessner U."/>
            <person name="Jung C."/>
            <person name="Murphy K."/>
            <person name="Arold S.T."/>
            <person name="Gojobori T."/>
            <person name="van der Linden C.G."/>
            <person name="van Loo E.N."/>
            <person name="Jellen E.N."/>
            <person name="Maughan P.J."/>
            <person name="Tester M."/>
        </authorList>
    </citation>
    <scope>NUCLEOTIDE SEQUENCE [LARGE SCALE GENOMIC DNA]</scope>
    <source>
        <strain evidence="1">cv. PI 614886</strain>
    </source>
</reference>
<accession>A0A803LSB7</accession>
<reference evidence="1" key="2">
    <citation type="submission" date="2021-03" db="UniProtKB">
        <authorList>
            <consortium name="EnsemblPlants"/>
        </authorList>
    </citation>
    <scope>IDENTIFICATION</scope>
</reference>
<dbReference type="RefSeq" id="XP_021770853.1">
    <property type="nucleotide sequence ID" value="XM_021915161.1"/>
</dbReference>
<name>A0A803LSB7_CHEQI</name>
<protein>
    <recommendedName>
        <fullName evidence="3">DUF1997 family protein</fullName>
    </recommendedName>
</protein>
<dbReference type="Proteomes" id="UP000596660">
    <property type="component" value="Unplaced"/>
</dbReference>
<gene>
    <name evidence="1" type="primary">LOC110735041</name>
</gene>
<dbReference type="InterPro" id="IPR018971">
    <property type="entry name" value="DUF1997"/>
</dbReference>
<organism evidence="1 2">
    <name type="scientific">Chenopodium quinoa</name>
    <name type="common">Quinoa</name>
    <dbReference type="NCBI Taxonomy" id="63459"/>
    <lineage>
        <taxon>Eukaryota</taxon>
        <taxon>Viridiplantae</taxon>
        <taxon>Streptophyta</taxon>
        <taxon>Embryophyta</taxon>
        <taxon>Tracheophyta</taxon>
        <taxon>Spermatophyta</taxon>
        <taxon>Magnoliopsida</taxon>
        <taxon>eudicotyledons</taxon>
        <taxon>Gunneridae</taxon>
        <taxon>Pentapetalae</taxon>
        <taxon>Caryophyllales</taxon>
        <taxon>Chenopodiaceae</taxon>
        <taxon>Chenopodioideae</taxon>
        <taxon>Atripliceae</taxon>
        <taxon>Chenopodium</taxon>
    </lineage>
</organism>
<evidence type="ECO:0000313" key="2">
    <source>
        <dbReference type="Proteomes" id="UP000596660"/>
    </source>
</evidence>
<evidence type="ECO:0000313" key="1">
    <source>
        <dbReference type="EnsemblPlants" id="AUR62018111-RA:cds"/>
    </source>
</evidence>
<sequence length="253" mass="29007">MAETAVIPNHNFPGIIHINAQLSEKQGSRAFLACHAVSKFKSQQPIRFKCQAVNQRPSTYTSRNSTDIPFYENPGATFDRYLEDKPRVFRAIFPDKKRCQQINEGEWRVHMLPIQFFFFTVSPVVDMRLRCITNGKDYPSGIPPVISKVLELDIVRWELQGLDNVVEPDQFSLSVNGILYSDRRGVRSRLKGQLEMKISVILPPVLAMVPEDVLRGVSEAVLRGLVENMKDKVNSNLITDYSKFRREQQLNRV</sequence>
<keyword evidence="2" id="KW-1185">Reference proteome</keyword>
<evidence type="ECO:0008006" key="3">
    <source>
        <dbReference type="Google" id="ProtNLM"/>
    </source>
</evidence>
<dbReference type="GeneID" id="110735041"/>
<dbReference type="Gramene" id="AUR62018111-RA">
    <property type="protein sequence ID" value="AUR62018111-RA:cds"/>
    <property type="gene ID" value="AUR62018111"/>
</dbReference>
<dbReference type="PANTHER" id="PTHR34133">
    <property type="entry name" value="OS07G0633000 PROTEIN"/>
    <property type="match status" value="1"/>
</dbReference>
<proteinExistence type="predicted"/>
<dbReference type="EnsemblPlants" id="AUR62018111-RA">
    <property type="protein sequence ID" value="AUR62018111-RA:cds"/>
    <property type="gene ID" value="AUR62018111"/>
</dbReference>
<dbReference type="OMA" id="FRLKMRP"/>
<dbReference type="AlphaFoldDB" id="A0A803LSB7"/>
<dbReference type="OrthoDB" id="496281at2759"/>
<dbReference type="KEGG" id="cqi:110735041"/>
<dbReference type="Pfam" id="PF09366">
    <property type="entry name" value="DUF1997"/>
    <property type="match status" value="1"/>
</dbReference>